<dbReference type="GO" id="GO:0016020">
    <property type="term" value="C:membrane"/>
    <property type="evidence" value="ECO:0007669"/>
    <property type="project" value="UniProtKB-SubCell"/>
</dbReference>
<feature type="transmembrane region" description="Helical" evidence="11">
    <location>
        <begin position="100"/>
        <end position="121"/>
    </location>
</feature>
<reference evidence="14" key="1">
    <citation type="journal article" date="2018" name="Nat. Microbiol.">
        <title>Leveraging single-cell genomics to expand the fungal tree of life.</title>
        <authorList>
            <person name="Ahrendt S.R."/>
            <person name="Quandt C.A."/>
            <person name="Ciobanu D."/>
            <person name="Clum A."/>
            <person name="Salamov A."/>
            <person name="Andreopoulos B."/>
            <person name="Cheng J.F."/>
            <person name="Woyke T."/>
            <person name="Pelin A."/>
            <person name="Henrissat B."/>
            <person name="Reynolds N.K."/>
            <person name="Benny G.L."/>
            <person name="Smith M.E."/>
            <person name="James T.Y."/>
            <person name="Grigoriev I.V."/>
        </authorList>
    </citation>
    <scope>NUCLEOTIDE SEQUENCE [LARGE SCALE GENOMIC DNA]</scope>
</reference>
<evidence type="ECO:0000256" key="5">
    <source>
        <dbReference type="ARBA" id="ARBA00022692"/>
    </source>
</evidence>
<keyword evidence="4" id="KW-0349">Heme</keyword>
<gene>
    <name evidence="13" type="ORF">BDK51DRAFT_33525</name>
</gene>
<evidence type="ECO:0000256" key="10">
    <source>
        <dbReference type="ARBA" id="ARBA00023136"/>
    </source>
</evidence>
<dbReference type="Pfam" id="PF03188">
    <property type="entry name" value="Cytochrom_B561"/>
    <property type="match status" value="1"/>
</dbReference>
<proteinExistence type="predicted"/>
<keyword evidence="5 11" id="KW-0812">Transmembrane</keyword>
<evidence type="ECO:0000313" key="14">
    <source>
        <dbReference type="Proteomes" id="UP000269721"/>
    </source>
</evidence>
<accession>A0A4P9WBK4</accession>
<keyword evidence="9" id="KW-0408">Iron</keyword>
<evidence type="ECO:0000256" key="4">
    <source>
        <dbReference type="ARBA" id="ARBA00022617"/>
    </source>
</evidence>
<keyword evidence="8 11" id="KW-1133">Transmembrane helix</keyword>
<dbReference type="Gene3D" id="1.20.120.1770">
    <property type="match status" value="1"/>
</dbReference>
<keyword evidence="3" id="KW-0813">Transport</keyword>
<dbReference type="InterPro" id="IPR043205">
    <property type="entry name" value="CYB561/CYBRD1-like"/>
</dbReference>
<keyword evidence="10 11" id="KW-0472">Membrane</keyword>
<dbReference type="PANTHER" id="PTHR10106">
    <property type="entry name" value="CYTOCHROME B561-RELATED"/>
    <property type="match status" value="1"/>
</dbReference>
<evidence type="ECO:0000256" key="2">
    <source>
        <dbReference type="ARBA" id="ARBA00004141"/>
    </source>
</evidence>
<keyword evidence="14" id="KW-1185">Reference proteome</keyword>
<evidence type="ECO:0000259" key="12">
    <source>
        <dbReference type="PROSITE" id="PS50939"/>
    </source>
</evidence>
<dbReference type="AlphaFoldDB" id="A0A4P9WBK4"/>
<dbReference type="OrthoDB" id="907479at2759"/>
<dbReference type="InterPro" id="IPR006593">
    <property type="entry name" value="Cyt_b561/ferric_Rdtase_TM"/>
</dbReference>
<evidence type="ECO:0000256" key="3">
    <source>
        <dbReference type="ARBA" id="ARBA00022448"/>
    </source>
</evidence>
<keyword evidence="7" id="KW-0249">Electron transport</keyword>
<dbReference type="Proteomes" id="UP000269721">
    <property type="component" value="Unassembled WGS sequence"/>
</dbReference>
<dbReference type="EMBL" id="KZ996361">
    <property type="protein sequence ID" value="RKO88985.1"/>
    <property type="molecule type" value="Genomic_DNA"/>
</dbReference>
<protein>
    <recommendedName>
        <fullName evidence="12">Cytochrome b561 domain-containing protein</fullName>
    </recommendedName>
</protein>
<feature type="transmembrane region" description="Helical" evidence="11">
    <location>
        <begin position="58"/>
        <end position="80"/>
    </location>
</feature>
<feature type="transmembrane region" description="Helical" evidence="11">
    <location>
        <begin position="27"/>
        <end position="46"/>
    </location>
</feature>
<organism evidence="13 14">
    <name type="scientific">Blyttiomyces helicus</name>
    <dbReference type="NCBI Taxonomy" id="388810"/>
    <lineage>
        <taxon>Eukaryota</taxon>
        <taxon>Fungi</taxon>
        <taxon>Fungi incertae sedis</taxon>
        <taxon>Chytridiomycota</taxon>
        <taxon>Chytridiomycota incertae sedis</taxon>
        <taxon>Chytridiomycetes</taxon>
        <taxon>Chytridiomycetes incertae sedis</taxon>
        <taxon>Blyttiomyces</taxon>
    </lineage>
</organism>
<dbReference type="PROSITE" id="PS50939">
    <property type="entry name" value="CYTOCHROME_B561"/>
    <property type="match status" value="1"/>
</dbReference>
<comment type="subcellular location">
    <subcellularLocation>
        <location evidence="2">Membrane</location>
        <topology evidence="2">Multi-pass membrane protein</topology>
    </subcellularLocation>
</comment>
<sequence length="122" mass="13137">MVVFGVIPILWFNRAEGGIGVSASNVFGYHALLMGMFIVVFTQEALLAYSAPLWGSYVIFHSTLHILGIVCCNCGIIAAAKDKSDAGTPVQYPNYALYSVHSWVGFATLSLWALQFIGGGFV</sequence>
<name>A0A4P9WBK4_9FUNG</name>
<evidence type="ECO:0000313" key="13">
    <source>
        <dbReference type="EMBL" id="RKO88985.1"/>
    </source>
</evidence>
<comment type="cofactor">
    <cofactor evidence="1">
        <name>heme b</name>
        <dbReference type="ChEBI" id="CHEBI:60344"/>
    </cofactor>
</comment>
<evidence type="ECO:0000256" key="6">
    <source>
        <dbReference type="ARBA" id="ARBA00022723"/>
    </source>
</evidence>
<evidence type="ECO:0000256" key="1">
    <source>
        <dbReference type="ARBA" id="ARBA00001970"/>
    </source>
</evidence>
<dbReference type="PANTHER" id="PTHR10106:SF0">
    <property type="entry name" value="LD36721P"/>
    <property type="match status" value="1"/>
</dbReference>
<keyword evidence="6" id="KW-0479">Metal-binding</keyword>
<evidence type="ECO:0000256" key="8">
    <source>
        <dbReference type="ARBA" id="ARBA00022989"/>
    </source>
</evidence>
<dbReference type="GO" id="GO:0046872">
    <property type="term" value="F:metal ion binding"/>
    <property type="evidence" value="ECO:0007669"/>
    <property type="project" value="UniProtKB-KW"/>
</dbReference>
<evidence type="ECO:0000256" key="7">
    <source>
        <dbReference type="ARBA" id="ARBA00022982"/>
    </source>
</evidence>
<evidence type="ECO:0000256" key="9">
    <source>
        <dbReference type="ARBA" id="ARBA00023004"/>
    </source>
</evidence>
<dbReference type="GO" id="GO:0016491">
    <property type="term" value="F:oxidoreductase activity"/>
    <property type="evidence" value="ECO:0007669"/>
    <property type="project" value="InterPro"/>
</dbReference>
<feature type="domain" description="Cytochrome b561" evidence="12">
    <location>
        <begin position="1"/>
        <end position="122"/>
    </location>
</feature>
<evidence type="ECO:0000256" key="11">
    <source>
        <dbReference type="SAM" id="Phobius"/>
    </source>
</evidence>